<dbReference type="PANTHER" id="PTHR11139">
    <property type="entry name" value="ATAXIA TELANGIECTASIA MUTATED ATM -RELATED"/>
    <property type="match status" value="1"/>
</dbReference>
<gene>
    <name evidence="8" type="ORF">M9Y10_005045</name>
</gene>
<keyword evidence="2" id="KW-0808">Transferase</keyword>
<organism evidence="8 9">
    <name type="scientific">Tritrichomonas musculus</name>
    <dbReference type="NCBI Taxonomy" id="1915356"/>
    <lineage>
        <taxon>Eukaryota</taxon>
        <taxon>Metamonada</taxon>
        <taxon>Parabasalia</taxon>
        <taxon>Tritrichomonadida</taxon>
        <taxon>Tritrichomonadidae</taxon>
        <taxon>Tritrichomonas</taxon>
    </lineage>
</organism>
<dbReference type="InterPro" id="IPR003152">
    <property type="entry name" value="FATC_dom"/>
</dbReference>
<evidence type="ECO:0000259" key="7">
    <source>
        <dbReference type="PROSITE" id="PS51190"/>
    </source>
</evidence>
<protein>
    <recommendedName>
        <fullName evidence="1">non-specific serine/threonine protein kinase</fullName>
        <ecNumber evidence="1">2.7.11.1</ecNumber>
    </recommendedName>
</protein>
<evidence type="ECO:0000256" key="1">
    <source>
        <dbReference type="ARBA" id="ARBA00012513"/>
    </source>
</evidence>
<evidence type="ECO:0000259" key="6">
    <source>
        <dbReference type="PROSITE" id="PS50290"/>
    </source>
</evidence>
<dbReference type="SUPFAM" id="SSF48371">
    <property type="entry name" value="ARM repeat"/>
    <property type="match status" value="1"/>
</dbReference>
<keyword evidence="5" id="KW-0067">ATP-binding</keyword>
<dbReference type="InterPro" id="IPR016024">
    <property type="entry name" value="ARM-type_fold"/>
</dbReference>
<dbReference type="PANTHER" id="PTHR11139:SF9">
    <property type="entry name" value="SERINE_THREONINE-PROTEIN KINASE MTOR"/>
    <property type="match status" value="1"/>
</dbReference>
<dbReference type="InterPro" id="IPR011009">
    <property type="entry name" value="Kinase-like_dom_sf"/>
</dbReference>
<dbReference type="Proteomes" id="UP001470230">
    <property type="component" value="Unassembled WGS sequence"/>
</dbReference>
<proteinExistence type="predicted"/>
<evidence type="ECO:0000256" key="3">
    <source>
        <dbReference type="ARBA" id="ARBA00022741"/>
    </source>
</evidence>
<reference evidence="8 9" key="1">
    <citation type="submission" date="2024-04" db="EMBL/GenBank/DDBJ databases">
        <title>Tritrichomonas musculus Genome.</title>
        <authorList>
            <person name="Alves-Ferreira E."/>
            <person name="Grigg M."/>
            <person name="Lorenzi H."/>
            <person name="Galac M."/>
        </authorList>
    </citation>
    <scope>NUCLEOTIDE SEQUENCE [LARGE SCALE GENOMIC DNA]</scope>
    <source>
        <strain evidence="8 9">EAF2021</strain>
    </source>
</reference>
<dbReference type="Gene3D" id="1.10.1070.11">
    <property type="entry name" value="Phosphatidylinositol 3-/4-kinase, catalytic domain"/>
    <property type="match status" value="1"/>
</dbReference>
<dbReference type="Gene3D" id="3.30.1010.10">
    <property type="entry name" value="Phosphatidylinositol 3-kinase Catalytic Subunit, Chain A, domain 4"/>
    <property type="match status" value="1"/>
</dbReference>
<dbReference type="EC" id="2.7.11.1" evidence="1"/>
<dbReference type="InterPro" id="IPR036940">
    <property type="entry name" value="PI3/4_kinase_cat_sf"/>
</dbReference>
<name>A0ABR2JKK3_9EUKA</name>
<evidence type="ECO:0000313" key="8">
    <source>
        <dbReference type="EMBL" id="KAK8878280.1"/>
    </source>
</evidence>
<dbReference type="PROSITE" id="PS50290">
    <property type="entry name" value="PI3_4_KINASE_3"/>
    <property type="match status" value="1"/>
</dbReference>
<dbReference type="Pfam" id="PF00454">
    <property type="entry name" value="PI3_PI4_kinase"/>
    <property type="match status" value="1"/>
</dbReference>
<dbReference type="InterPro" id="IPR000403">
    <property type="entry name" value="PI3/4_kinase_cat_dom"/>
</dbReference>
<evidence type="ECO:0000256" key="4">
    <source>
        <dbReference type="ARBA" id="ARBA00022777"/>
    </source>
</evidence>
<keyword evidence="3" id="KW-0547">Nucleotide-binding</keyword>
<evidence type="ECO:0000256" key="5">
    <source>
        <dbReference type="ARBA" id="ARBA00022840"/>
    </source>
</evidence>
<dbReference type="PROSITE" id="PS51190">
    <property type="entry name" value="FATC"/>
    <property type="match status" value="1"/>
</dbReference>
<dbReference type="InterPro" id="IPR018936">
    <property type="entry name" value="PI3/4_kinase_CS"/>
</dbReference>
<dbReference type="EMBL" id="JAPFFF010000011">
    <property type="protein sequence ID" value="KAK8878280.1"/>
    <property type="molecule type" value="Genomic_DNA"/>
</dbReference>
<accession>A0ABR2JKK3</accession>
<feature type="domain" description="FATC" evidence="7">
    <location>
        <begin position="2398"/>
        <end position="2430"/>
    </location>
</feature>
<feature type="domain" description="PI3K/PI4K catalytic" evidence="6">
    <location>
        <begin position="2102"/>
        <end position="2414"/>
    </location>
</feature>
<keyword evidence="9" id="KW-1185">Reference proteome</keyword>
<dbReference type="SMART" id="SM00146">
    <property type="entry name" value="PI3Kc"/>
    <property type="match status" value="1"/>
</dbReference>
<evidence type="ECO:0000313" key="9">
    <source>
        <dbReference type="Proteomes" id="UP001470230"/>
    </source>
</evidence>
<dbReference type="SUPFAM" id="SSF56112">
    <property type="entry name" value="Protein kinase-like (PK-like)"/>
    <property type="match status" value="1"/>
</dbReference>
<keyword evidence="4" id="KW-0418">Kinase</keyword>
<dbReference type="Pfam" id="PF02259">
    <property type="entry name" value="FAT"/>
    <property type="match status" value="1"/>
</dbReference>
<dbReference type="InterPro" id="IPR003151">
    <property type="entry name" value="PIK-rel_kinase_FAT"/>
</dbReference>
<comment type="caution">
    <text evidence="8">The sequence shown here is derived from an EMBL/GenBank/DDBJ whole genome shotgun (WGS) entry which is preliminary data.</text>
</comment>
<sequence>MNLSYIPENELVSEFYRWKKARKKNITLIGPKLLPLEEPDLITVLNFWENTAQKCLQTDQPSTILVGCLYLAVFFYFHRSISRINKFIPRISQLVVHQNRCITKTASNLLFFISYQSRESINFFHDFLSESWLEFDINSPLNYPSLIVLGESFYLAPALVRSFVTPNFDSIVSLCFVNDFDVQDAALQVVYHHVDVSDGTDFRTNLFEICYSHLKPEPSRSNRGALFIARMLVKMNLTVDQTNSLILMITTFLTLQDEMVLNLCAEILFAIFDQGNVHISLHLMKNLTNSMFKTIQRRPDSITLFNLFNKILGLTPQEIFPKNVILDFVNEIFTKQKISQRYGYSLLLNILKRDPQTSVLFKVPLDKNLCKEYRALLKIQPRFIFESQKKLREIVENGLKQNSNDELIITLKVLRASYSMLWSTSEEIINRISHLRLSVCDAVRLETVRILGKFKNQNLLKLLVESALFDSSHKVRKAAINSLFIQKDITVYNLLPNILNDDSIENVFLFIDLMDKIYETNPIIFAPSSLTFCKKIISNYLKRQNLKDSTMVSSLFPKFSSILPRIDDNISRLVASFVIYVLMRGETSAPPLLSDIYQNKKILKPFDDSIETEKSIKKTIFRLVHMPLLDKCDIDFMKSLELLKDKADYSQIIPLFKTFLKERRKHEVTEVALTTLRSFIPYIGLPLDDELTVILFEVLNHTSFSIVAKADFKLFGTAGICHLPNTVLRVTETLPKLIAEYSPKFIHLEIFKSLCNLVPTQLPSFFSVATSAILLYPDEAAEFMSVLIPQFIRVLSISKNDSVLMQLMSITKKMSNFMEPYLDALQPLLIEKMDDELWVHFCRVLSISLKDNFIPYSPFLYHKSVSIVPSITLVSLVKQHLKFLSASVVMQHQPISVFLGLCESLVKSTTTLSRIVIHELIRVLQNYDDVRQFSSWFVRIFVLIHKNAESMQLMYSIAFFGNISTNLLLEILDSVGMAADQNLLKIVKIEKSRENVPSFMIVKKIRVKEIEPSITESLSSSEFVDRLLPPINKNIDKWVQDFVQDLVSYSPSRGIRACRELVSQSEAFRNNILPAAFLSCWHVTPEDQRIKIIDVFHLIVEHFHPLPQSLWRLLDILATCHISFPLPFEHLAKASIFPAQTLYYLKCDFIQTKNNVEPFLEQLLKLGQIDTARGVLTISKNKVKNVEKWSERLGDWKEALNMYKSEDVVDLIRCYGNLEDWDNILLYESKFDEMSVKDKEQCSVWFGWAFYFLGNIEKAESYIKYFPQHLSQHQFFFQSFIKIIHDDFDSVTKMIEEAFTFISNDHSMFDGSNVKLAEERLAFSQQLIEISEVVEFKKNKNQNVNPNLNLYLNQTNDQSQNYPILWDYRKPLNERSADIRELTNIRSLLFSKEQKLKMSIKMASLLRKGRQLNGLKSAFCRMIRIGQTPEVFFEGIKMLWFKNEKFNAITFLSILVTAYSNAASQSCSASNSSLNTILSTSNSITDDFDSASTSNSSSISKSKSKRFLRTNPLINRYPLRKETKVFTKDLNKLINDDYDMDDMTYNNDHNAGNSDSDSDFIDEDVMPVKGRGFNNLNSNDLNNENNISQNFNKFNNLNNMNEGGKFLNNLNNLNTFEGISKLSKVSEDSNVSSKLRSYYNSLDTKSFKFIAFAADNDGKVPNNPSILAERTIKYAKENPVSETFLAKAKRILTIWKLQEEPQTLHSLVEHCEILRDCYSKLQYDVKTISSLALCENTIIERASANIESDNDNKYNTNSDNLNHNLTIDGNNDNDKVNTIDRDNSFDNALMNNPTNINVLSSKNSKYNPKTIFTQNSESINIDEYALDCTEHFLKVINMSSQLKLSTLLLLLNLLSRCATDYLMKDRIVTALKNLPSSLISQAFPQLANLLSHKCEKLREAVRQIFLNYGKANYESVFYTMMISRLSNDKLKAKMSDEIFQTLQVQFSHMTIDLLAFTNNLQNASISILEYWKSGIEKAKRNHEKQNEEAAIQILKDLIFRLDHPICDLDRNLRKIIEVALEDFRDIFAEYINLNLDDENDQYTQKIQNALWSRLFYIHDQISNKINQLAIINLPTVAPDLATQKNLSITVPGTNHSVRILSFDPTLKVLRTAIHPRFLTIIGDDGKEYHFLLKGNCDVRIDYRIMQFFVLLNSILASCYATSNLSITRLTILPLSFNSGLISWVENSESLYQIISSFKSNREKESDLFRNYFGTAGSSMTKIQVYEVYETIAQQTTADEIDQYIWLKSETSSIWLKNNTTFVTSTALASIAGYIIGLGDRHPNNILIQSHNGKIAHIDFEHPFEVTMTRIAYPEKVPFRFTRMIVNALDGSTPFGMFRKTCEDVLSLLRDAKQTLFAQIQFFATDTTIFHNPLFEGAKIFERVKEKVEGKDIFLLKDETESVEKQVEKLIDVSSDPQLYGTQFIGWCPYW</sequence>
<dbReference type="SMART" id="SM01343">
    <property type="entry name" value="FATC"/>
    <property type="match status" value="1"/>
</dbReference>
<evidence type="ECO:0000256" key="2">
    <source>
        <dbReference type="ARBA" id="ARBA00022679"/>
    </source>
</evidence>
<dbReference type="Pfam" id="PF02260">
    <property type="entry name" value="FATC"/>
    <property type="match status" value="1"/>
</dbReference>
<dbReference type="InterPro" id="IPR050517">
    <property type="entry name" value="DDR_Repair_Kinase"/>
</dbReference>
<dbReference type="PROSITE" id="PS00916">
    <property type="entry name" value="PI3_4_KINASE_2"/>
    <property type="match status" value="1"/>
</dbReference>